<dbReference type="Proteomes" id="UP000193719">
    <property type="component" value="Unassembled WGS sequence"/>
</dbReference>
<reference evidence="12 13" key="2">
    <citation type="submission" date="2016-08" db="EMBL/GenBank/DDBJ databases">
        <title>Pervasive Adenine N6-methylation of Active Genes in Fungi.</title>
        <authorList>
            <consortium name="DOE Joint Genome Institute"/>
            <person name="Mondo S.J."/>
            <person name="Dannebaum R.O."/>
            <person name="Kuo R.C."/>
            <person name="Labutti K."/>
            <person name="Haridas S."/>
            <person name="Kuo A."/>
            <person name="Salamov A."/>
            <person name="Ahrendt S.R."/>
            <person name="Lipzen A."/>
            <person name="Sullivan W."/>
            <person name="Andreopoulos W.B."/>
            <person name="Clum A."/>
            <person name="Lindquist E."/>
            <person name="Daum C."/>
            <person name="Ramamoorthy G.K."/>
            <person name="Gryganskyi A."/>
            <person name="Culley D."/>
            <person name="Magnuson J.K."/>
            <person name="James T.Y."/>
            <person name="O'Malley M.A."/>
            <person name="Stajich J.E."/>
            <person name="Spatafora J.W."/>
            <person name="Visel A."/>
            <person name="Grigoriev I.V."/>
        </authorList>
    </citation>
    <scope>NUCLEOTIDE SEQUENCE [LARGE SCALE GENOMIC DNA]</scope>
    <source>
        <strain evidence="13">finn</strain>
    </source>
</reference>
<dbReference type="InterPro" id="IPR001163">
    <property type="entry name" value="Sm_dom_euk/arc"/>
</dbReference>
<evidence type="ECO:0000256" key="10">
    <source>
        <dbReference type="SAM" id="MobiDB-lite"/>
    </source>
</evidence>
<dbReference type="AlphaFoldDB" id="A0A1Y1VHC4"/>
<evidence type="ECO:0000256" key="8">
    <source>
        <dbReference type="ARBA" id="ARBA00023274"/>
    </source>
</evidence>
<evidence type="ECO:0000256" key="6">
    <source>
        <dbReference type="ARBA" id="ARBA00023187"/>
    </source>
</evidence>
<evidence type="ECO:0000256" key="2">
    <source>
        <dbReference type="ARBA" id="ARBA00006850"/>
    </source>
</evidence>
<organism evidence="12 13">
    <name type="scientific">Piromyces finnis</name>
    <dbReference type="NCBI Taxonomy" id="1754191"/>
    <lineage>
        <taxon>Eukaryota</taxon>
        <taxon>Fungi</taxon>
        <taxon>Fungi incertae sedis</taxon>
        <taxon>Chytridiomycota</taxon>
        <taxon>Chytridiomycota incertae sedis</taxon>
        <taxon>Neocallimastigomycetes</taxon>
        <taxon>Neocallimastigales</taxon>
        <taxon>Neocallimastigaceae</taxon>
        <taxon>Piromyces</taxon>
    </lineage>
</organism>
<dbReference type="PANTHER" id="PTHR23338">
    <property type="entry name" value="SMALL NUCLEAR RIBONUCLEOPROTEIN SM"/>
    <property type="match status" value="1"/>
</dbReference>
<evidence type="ECO:0000256" key="7">
    <source>
        <dbReference type="ARBA" id="ARBA00023242"/>
    </source>
</evidence>
<feature type="domain" description="Sm" evidence="11">
    <location>
        <begin position="2"/>
        <end position="69"/>
    </location>
</feature>
<dbReference type="InterPro" id="IPR010920">
    <property type="entry name" value="LSM_dom_sf"/>
</dbReference>
<feature type="compositionally biased region" description="Basic residues" evidence="10">
    <location>
        <begin position="82"/>
        <end position="100"/>
    </location>
</feature>
<keyword evidence="4 9" id="KW-0747">Spliceosome</keyword>
<keyword evidence="7 9" id="KW-0539">Nucleus</keyword>
<dbReference type="Gene3D" id="2.30.30.100">
    <property type="match status" value="1"/>
</dbReference>
<evidence type="ECO:0000259" key="11">
    <source>
        <dbReference type="PROSITE" id="PS52002"/>
    </source>
</evidence>
<keyword evidence="8 9" id="KW-0687">Ribonucleoprotein</keyword>
<keyword evidence="13" id="KW-1185">Reference proteome</keyword>
<dbReference type="SMART" id="SM00651">
    <property type="entry name" value="Sm"/>
    <property type="match status" value="1"/>
</dbReference>
<dbReference type="EMBL" id="MCFH01000008">
    <property type="protein sequence ID" value="ORX56109.1"/>
    <property type="molecule type" value="Genomic_DNA"/>
</dbReference>
<dbReference type="PROSITE" id="PS52002">
    <property type="entry name" value="SM"/>
    <property type="match status" value="1"/>
</dbReference>
<dbReference type="InterPro" id="IPR027141">
    <property type="entry name" value="LSm4/Sm_D1/D3"/>
</dbReference>
<dbReference type="CDD" id="cd01723">
    <property type="entry name" value="LSm4"/>
    <property type="match status" value="1"/>
</dbReference>
<dbReference type="GO" id="GO:0030620">
    <property type="term" value="F:U2 snRNA binding"/>
    <property type="evidence" value="ECO:0007669"/>
    <property type="project" value="EnsemblFungi"/>
</dbReference>
<evidence type="ECO:0000313" key="12">
    <source>
        <dbReference type="EMBL" id="ORX56109.1"/>
    </source>
</evidence>
<dbReference type="OrthoDB" id="747253at2759"/>
<gene>
    <name evidence="9" type="primary">LSM4</name>
    <name evidence="12" type="ORF">BCR36DRAFT_177693</name>
</gene>
<keyword evidence="5 9" id="KW-0694">RNA-binding</keyword>
<dbReference type="Pfam" id="PF01423">
    <property type="entry name" value="LSM"/>
    <property type="match status" value="1"/>
</dbReference>
<comment type="caution">
    <text evidence="12">The sequence shown here is derived from an EMBL/GenBank/DDBJ whole genome shotgun (WGS) entry which is preliminary data.</text>
</comment>
<dbReference type="STRING" id="1754191.A0A1Y1VHC4"/>
<feature type="region of interest" description="Disordered" evidence="10">
    <location>
        <begin position="74"/>
        <end position="111"/>
    </location>
</feature>
<feature type="compositionally biased region" description="Low complexity" evidence="10">
    <location>
        <begin position="101"/>
        <end position="111"/>
    </location>
</feature>
<reference evidence="12 13" key="1">
    <citation type="submission" date="2016-08" db="EMBL/GenBank/DDBJ databases">
        <title>Genomes of anaerobic fungi encode conserved fungal cellulosomes for biomass hydrolysis.</title>
        <authorList>
            <consortium name="DOE Joint Genome Institute"/>
            <person name="Haitjema C.H."/>
            <person name="Gilmore S.P."/>
            <person name="Henske J.K."/>
            <person name="Solomon K.V."/>
            <person name="De Groot R."/>
            <person name="Kuo A."/>
            <person name="Mondo S.J."/>
            <person name="Salamov A.A."/>
            <person name="Labutti K."/>
            <person name="Zhao Z."/>
            <person name="Chiniquy J."/>
            <person name="Barry K."/>
            <person name="Brewer H.M."/>
            <person name="Purvine S.O."/>
            <person name="Wright A.T."/>
            <person name="Boxma B."/>
            <person name="Van Alen T."/>
            <person name="Hackstein J.H."/>
            <person name="Baker S.E."/>
            <person name="Grigoriev I.V."/>
            <person name="O'Malley M.A."/>
        </authorList>
    </citation>
    <scope>NUCLEOTIDE SEQUENCE [LARGE SCALE GENOMIC DNA]</scope>
    <source>
        <strain evidence="13">finn</strain>
    </source>
</reference>
<keyword evidence="3 9" id="KW-0507">mRNA processing</keyword>
<evidence type="ECO:0000256" key="9">
    <source>
        <dbReference type="RuleBase" id="RU365049"/>
    </source>
</evidence>
<accession>A0A1Y1VHC4</accession>
<evidence type="ECO:0000313" key="13">
    <source>
        <dbReference type="Proteomes" id="UP000193719"/>
    </source>
</evidence>
<evidence type="ECO:0000256" key="4">
    <source>
        <dbReference type="ARBA" id="ARBA00022728"/>
    </source>
</evidence>
<comment type="similarity">
    <text evidence="2 9">Belongs to the snRNP Sm proteins family.</text>
</comment>
<evidence type="ECO:0000256" key="1">
    <source>
        <dbReference type="ARBA" id="ARBA00004123"/>
    </source>
</evidence>
<evidence type="ECO:0000256" key="5">
    <source>
        <dbReference type="ARBA" id="ARBA00022884"/>
    </source>
</evidence>
<evidence type="ECO:0000256" key="3">
    <source>
        <dbReference type="ARBA" id="ARBA00022664"/>
    </source>
</evidence>
<dbReference type="GO" id="GO:0005681">
    <property type="term" value="C:spliceosomal complex"/>
    <property type="evidence" value="ECO:0007669"/>
    <property type="project" value="UniProtKB-UniRule"/>
</dbReference>
<comment type="function">
    <text evidence="9">Binds specifically to the 3'-terminal U-tract of U6 snRNA.</text>
</comment>
<keyword evidence="6 9" id="KW-0508">mRNA splicing</keyword>
<comment type="subunit">
    <text evidence="9">LSm subunits form a heteromer with a doughnut shape.</text>
</comment>
<protein>
    <recommendedName>
        <fullName evidence="9">LSM complex subunit LSM4</fullName>
    </recommendedName>
</protein>
<comment type="subcellular location">
    <subcellularLocation>
        <location evidence="1 9">Nucleus</location>
    </subcellularLocation>
</comment>
<dbReference type="GO" id="GO:0000398">
    <property type="term" value="P:mRNA splicing, via spliceosome"/>
    <property type="evidence" value="ECO:0007669"/>
    <property type="project" value="InterPro"/>
</dbReference>
<dbReference type="GO" id="GO:0005682">
    <property type="term" value="C:U5 snRNP"/>
    <property type="evidence" value="ECO:0007669"/>
    <property type="project" value="EnsemblFungi"/>
</dbReference>
<proteinExistence type="inferred from homology"/>
<dbReference type="InterPro" id="IPR047575">
    <property type="entry name" value="Sm"/>
</dbReference>
<dbReference type="InterPro" id="IPR034101">
    <property type="entry name" value="Lsm4"/>
</dbReference>
<dbReference type="SUPFAM" id="SSF50182">
    <property type="entry name" value="Sm-like ribonucleoproteins"/>
    <property type="match status" value="1"/>
</dbReference>
<dbReference type="GO" id="GO:0000956">
    <property type="term" value="P:nuclear-transcribed mRNA catabolic process"/>
    <property type="evidence" value="ECO:0007669"/>
    <property type="project" value="UniProtKB-UniRule"/>
</dbReference>
<name>A0A1Y1VHC4_9FUNG</name>
<sequence length="111" mass="12832">MLPLSLLNASKGRPMQVELKNGETYNGHLVNCDPWMNISLQKDGETFYSLEECYIRGSSIKYLRIQDDVIDNVKEESQRNKNQMRNRNNMRGRGRGRNSNRGRGANNNIRS</sequence>